<dbReference type="EMBL" id="PEDP01002742">
    <property type="protein sequence ID" value="POS82482.1"/>
    <property type="molecule type" value="Genomic_DNA"/>
</dbReference>
<proteinExistence type="predicted"/>
<evidence type="ECO:0000256" key="1">
    <source>
        <dbReference type="SAM" id="MobiDB-lite"/>
    </source>
</evidence>
<keyword evidence="3" id="KW-1185">Reference proteome</keyword>
<evidence type="ECO:0000313" key="3">
    <source>
        <dbReference type="Proteomes" id="UP000237438"/>
    </source>
</evidence>
<protein>
    <submittedName>
        <fullName evidence="2">Uncharacterized protein</fullName>
    </submittedName>
</protein>
<name>A0A2S4PKA8_9PEZI</name>
<evidence type="ECO:0000313" key="2">
    <source>
        <dbReference type="EMBL" id="POS82482.1"/>
    </source>
</evidence>
<dbReference type="Proteomes" id="UP000237438">
    <property type="component" value="Unassembled WGS sequence"/>
</dbReference>
<comment type="caution">
    <text evidence="2">The sequence shown here is derived from an EMBL/GenBank/DDBJ whole genome shotgun (WGS) entry which is preliminary data.</text>
</comment>
<sequence length="94" mass="10132">MSPSSPSLSPIPLDALSPPPNTPPPLTPSQNTSLPNISVVNRKLLEPVPPSKRAAQDAAYPDSSCQLNKEDPTLRYLPPLRSLRKSSQHGSNRN</sequence>
<feature type="region of interest" description="Disordered" evidence="1">
    <location>
        <begin position="47"/>
        <end position="94"/>
    </location>
</feature>
<reference evidence="2 3" key="1">
    <citation type="submission" date="2017-10" db="EMBL/GenBank/DDBJ databases">
        <title>Development of genomic resources for the powdery mildew, Erysiphe pulchra.</title>
        <authorList>
            <person name="Wadl P.A."/>
            <person name="Mack B.M."/>
            <person name="Moore G."/>
            <person name="Beltz S.B."/>
        </authorList>
    </citation>
    <scope>NUCLEOTIDE SEQUENCE [LARGE SCALE GENOMIC DNA]</scope>
    <source>
        <strain evidence="2">Cflorida</strain>
    </source>
</reference>
<feature type="region of interest" description="Disordered" evidence="1">
    <location>
        <begin position="1"/>
        <end position="35"/>
    </location>
</feature>
<accession>A0A2S4PKA8</accession>
<feature type="non-terminal residue" evidence="2">
    <location>
        <position position="94"/>
    </location>
</feature>
<organism evidence="2 3">
    <name type="scientific">Erysiphe pulchra</name>
    <dbReference type="NCBI Taxonomy" id="225359"/>
    <lineage>
        <taxon>Eukaryota</taxon>
        <taxon>Fungi</taxon>
        <taxon>Dikarya</taxon>
        <taxon>Ascomycota</taxon>
        <taxon>Pezizomycotina</taxon>
        <taxon>Leotiomycetes</taxon>
        <taxon>Erysiphales</taxon>
        <taxon>Erysiphaceae</taxon>
        <taxon>Erysiphe</taxon>
    </lineage>
</organism>
<dbReference type="AlphaFoldDB" id="A0A2S4PKA8"/>
<feature type="compositionally biased region" description="Pro residues" evidence="1">
    <location>
        <begin position="17"/>
        <end position="27"/>
    </location>
</feature>
<feature type="compositionally biased region" description="Low complexity" evidence="1">
    <location>
        <begin position="1"/>
        <end position="16"/>
    </location>
</feature>
<gene>
    <name evidence="2" type="ORF">EPUL_006673</name>
</gene>